<evidence type="ECO:0000313" key="2">
    <source>
        <dbReference type="Proteomes" id="UP000240608"/>
    </source>
</evidence>
<reference evidence="1 2" key="1">
    <citation type="submission" date="2018-03" db="EMBL/GenBank/DDBJ databases">
        <title>Cross-interface Injection: A General Nanoliter Liquid Handling Method Applied to Single Cells Genome Amplification Automated Nanoliter Liquid Handling Applied to Single Cell Multiple Displacement Amplification.</title>
        <authorList>
            <person name="Yun J."/>
            <person name="Xu P."/>
            <person name="Xu J."/>
            <person name="Dai X."/>
            <person name="Wang Y."/>
            <person name="Zheng X."/>
            <person name="Cao C."/>
            <person name="Yi Q."/>
            <person name="Zhu Y."/>
            <person name="Wang L."/>
            <person name="Dong Z."/>
            <person name="Huang Y."/>
            <person name="Huang L."/>
            <person name="Du W."/>
        </authorList>
    </citation>
    <scope>NUCLEOTIDE SEQUENCE [LARGE SCALE GENOMIC DNA]</scope>
    <source>
        <strain evidence="1 2">Z-D1-2</strain>
    </source>
</reference>
<proteinExistence type="predicted"/>
<dbReference type="InterPro" id="IPR014955">
    <property type="entry name" value="DUF1826"/>
</dbReference>
<dbReference type="AlphaFoldDB" id="A0A2T4DQG3"/>
<evidence type="ECO:0008006" key="3">
    <source>
        <dbReference type="Google" id="ProtNLM"/>
    </source>
</evidence>
<dbReference type="EMBL" id="PYVU01000069">
    <property type="protein sequence ID" value="PTB96051.1"/>
    <property type="molecule type" value="Genomic_DNA"/>
</dbReference>
<comment type="caution">
    <text evidence="1">The sequence shown here is derived from an EMBL/GenBank/DDBJ whole genome shotgun (WGS) entry which is preliminary data.</text>
</comment>
<gene>
    <name evidence="1" type="ORF">C9994_09050</name>
</gene>
<protein>
    <recommendedName>
        <fullName evidence="3">DUF1826 domain-containing protein</fullName>
    </recommendedName>
</protein>
<dbReference type="Proteomes" id="UP000240608">
    <property type="component" value="Unassembled WGS sequence"/>
</dbReference>
<sequence>MIYKMLNILKKKLNYTIDEDWIAIEEAFHNADFNLVVWRRGINPNIVRLIKFLYTTNFRKLQQKINIGTIEEDLTFTLKSNLPTSPFISYEDLKDDLCLLCYHFLQLTGKENVDMHLRIVTDNACSKFHVDGYESRLLCTYDGAGTQWLSDDNVRRHFLGKTNSDIVKNESKIMQMQPFEVGLLKGENFKNPSNKGIVHRSPPIESSGGKRFVIRLDA</sequence>
<dbReference type="Pfam" id="PF08856">
    <property type="entry name" value="DUF1826"/>
    <property type="match status" value="1"/>
</dbReference>
<accession>A0A2T4DQG3</accession>
<evidence type="ECO:0000313" key="1">
    <source>
        <dbReference type="EMBL" id="PTB96051.1"/>
    </source>
</evidence>
<name>A0A2T4DQG3_9BACT</name>
<organism evidence="1 2">
    <name type="scientific">Marivirga lumbricoides</name>
    <dbReference type="NCBI Taxonomy" id="1046115"/>
    <lineage>
        <taxon>Bacteria</taxon>
        <taxon>Pseudomonadati</taxon>
        <taxon>Bacteroidota</taxon>
        <taxon>Cytophagia</taxon>
        <taxon>Cytophagales</taxon>
        <taxon>Marivirgaceae</taxon>
        <taxon>Marivirga</taxon>
    </lineage>
</organism>